<sequence>MVYELREQPWFGLYVGYQIVTTTLFRLPYWFLISYPQSWRPRASWTVKRSVLLKLFRHIFDVSQRTGPLTSFPTHRAIKPGPGVKGVWVEAAPHLVTGVLLTMAEAANVTCAHIPGYWVDRDETLPAGAPPQLGDKILYRLHGGGYYQLSAHPSDPTANIAHGILKYSPPITRTFSIEYRLSTTEPYKPENPFPAALLDAIAGYHYLVHTIGFDPRDIIIAGDSAGGNLALALVRYLRDYRDYHPGLRLPASPSGLLLISPWADLGRSHDGPNTSLSNFCSYDYTAARGQGRASYGKLAFLGPFGLGLAERSPYVSPASLNMWVGARFDGFPRTLICSGGAEALLDSIRSLWWKMERDMGGGTGRGQVSYYEAKDALHDHIVFAWHEPENKQTLQVIANWIEEGQKHL</sequence>
<dbReference type="HOGENOM" id="CLU_019364_1_0_1"/>
<organism evidence="5 6">
    <name type="scientific">Scleroderma citrinum Foug A</name>
    <dbReference type="NCBI Taxonomy" id="1036808"/>
    <lineage>
        <taxon>Eukaryota</taxon>
        <taxon>Fungi</taxon>
        <taxon>Dikarya</taxon>
        <taxon>Basidiomycota</taxon>
        <taxon>Agaricomycotina</taxon>
        <taxon>Agaricomycetes</taxon>
        <taxon>Agaricomycetidae</taxon>
        <taxon>Boletales</taxon>
        <taxon>Sclerodermatineae</taxon>
        <taxon>Sclerodermataceae</taxon>
        <taxon>Scleroderma</taxon>
    </lineage>
</organism>
<evidence type="ECO:0000256" key="1">
    <source>
        <dbReference type="ARBA" id="ARBA00010515"/>
    </source>
</evidence>
<evidence type="ECO:0000256" key="2">
    <source>
        <dbReference type="ARBA" id="ARBA00022801"/>
    </source>
</evidence>
<proteinExistence type="inferred from homology"/>
<dbReference type="Gene3D" id="3.40.50.1820">
    <property type="entry name" value="alpha/beta hydrolase"/>
    <property type="match status" value="1"/>
</dbReference>
<evidence type="ECO:0000259" key="4">
    <source>
        <dbReference type="Pfam" id="PF07859"/>
    </source>
</evidence>
<dbReference type="PANTHER" id="PTHR48081">
    <property type="entry name" value="AB HYDROLASE SUPERFAMILY PROTEIN C4A8.06C"/>
    <property type="match status" value="1"/>
</dbReference>
<dbReference type="STRING" id="1036808.A0A0C2YR05"/>
<protein>
    <recommendedName>
        <fullName evidence="4">Alpha/beta hydrolase fold-3 domain-containing protein</fullName>
    </recommendedName>
</protein>
<keyword evidence="2" id="KW-0378">Hydrolase</keyword>
<accession>A0A0C2YR05</accession>
<dbReference type="InterPro" id="IPR013094">
    <property type="entry name" value="AB_hydrolase_3"/>
</dbReference>
<dbReference type="InterPro" id="IPR033140">
    <property type="entry name" value="Lipase_GDXG_put_SER_AS"/>
</dbReference>
<name>A0A0C2YR05_9AGAM</name>
<comment type="similarity">
    <text evidence="1">Belongs to the 'GDXG' lipolytic enzyme family.</text>
</comment>
<dbReference type="InParanoid" id="A0A0C2YR05"/>
<dbReference type="InterPro" id="IPR050300">
    <property type="entry name" value="GDXG_lipolytic_enzyme"/>
</dbReference>
<reference evidence="5 6" key="1">
    <citation type="submission" date="2014-04" db="EMBL/GenBank/DDBJ databases">
        <authorList>
            <consortium name="DOE Joint Genome Institute"/>
            <person name="Kuo A."/>
            <person name="Kohler A."/>
            <person name="Nagy L.G."/>
            <person name="Floudas D."/>
            <person name="Copeland A."/>
            <person name="Barry K.W."/>
            <person name="Cichocki N."/>
            <person name="Veneault-Fourrey C."/>
            <person name="LaButti K."/>
            <person name="Lindquist E.A."/>
            <person name="Lipzen A."/>
            <person name="Lundell T."/>
            <person name="Morin E."/>
            <person name="Murat C."/>
            <person name="Sun H."/>
            <person name="Tunlid A."/>
            <person name="Henrissat B."/>
            <person name="Grigoriev I.V."/>
            <person name="Hibbett D.S."/>
            <person name="Martin F."/>
            <person name="Nordberg H.P."/>
            <person name="Cantor M.N."/>
            <person name="Hua S.X."/>
        </authorList>
    </citation>
    <scope>NUCLEOTIDE SEQUENCE [LARGE SCALE GENOMIC DNA]</scope>
    <source>
        <strain evidence="5 6">Foug A</strain>
    </source>
</reference>
<dbReference type="SUPFAM" id="SSF53474">
    <property type="entry name" value="alpha/beta-Hydrolases"/>
    <property type="match status" value="1"/>
</dbReference>
<feature type="active site" evidence="3">
    <location>
        <position position="224"/>
    </location>
</feature>
<gene>
    <name evidence="5" type="ORF">SCLCIDRAFT_18248</name>
</gene>
<dbReference type="OrthoDB" id="2152029at2759"/>
<keyword evidence="6" id="KW-1185">Reference proteome</keyword>
<dbReference type="PROSITE" id="PS01174">
    <property type="entry name" value="LIPASE_GDXG_SER"/>
    <property type="match status" value="1"/>
</dbReference>
<evidence type="ECO:0000256" key="3">
    <source>
        <dbReference type="PROSITE-ProRule" id="PRU10038"/>
    </source>
</evidence>
<dbReference type="GO" id="GO:0016787">
    <property type="term" value="F:hydrolase activity"/>
    <property type="evidence" value="ECO:0007669"/>
    <property type="project" value="UniProtKB-KW"/>
</dbReference>
<feature type="domain" description="Alpha/beta hydrolase fold-3" evidence="4">
    <location>
        <begin position="141"/>
        <end position="356"/>
    </location>
</feature>
<reference evidence="6" key="2">
    <citation type="submission" date="2015-01" db="EMBL/GenBank/DDBJ databases">
        <title>Evolutionary Origins and Diversification of the Mycorrhizal Mutualists.</title>
        <authorList>
            <consortium name="DOE Joint Genome Institute"/>
            <consortium name="Mycorrhizal Genomics Consortium"/>
            <person name="Kohler A."/>
            <person name="Kuo A."/>
            <person name="Nagy L.G."/>
            <person name="Floudas D."/>
            <person name="Copeland A."/>
            <person name="Barry K.W."/>
            <person name="Cichocki N."/>
            <person name="Veneault-Fourrey C."/>
            <person name="LaButti K."/>
            <person name="Lindquist E.A."/>
            <person name="Lipzen A."/>
            <person name="Lundell T."/>
            <person name="Morin E."/>
            <person name="Murat C."/>
            <person name="Riley R."/>
            <person name="Ohm R."/>
            <person name="Sun H."/>
            <person name="Tunlid A."/>
            <person name="Henrissat B."/>
            <person name="Grigoriev I.V."/>
            <person name="Hibbett D.S."/>
            <person name="Martin F."/>
        </authorList>
    </citation>
    <scope>NUCLEOTIDE SEQUENCE [LARGE SCALE GENOMIC DNA]</scope>
    <source>
        <strain evidence="6">Foug A</strain>
    </source>
</reference>
<evidence type="ECO:0000313" key="6">
    <source>
        <dbReference type="Proteomes" id="UP000053989"/>
    </source>
</evidence>
<dbReference type="PANTHER" id="PTHR48081:SF26">
    <property type="entry name" value="ALPHA_BETA HYDROLASE FOLD-3 DOMAIN-CONTAINING PROTEIN"/>
    <property type="match status" value="1"/>
</dbReference>
<dbReference type="Proteomes" id="UP000053989">
    <property type="component" value="Unassembled WGS sequence"/>
</dbReference>
<evidence type="ECO:0000313" key="5">
    <source>
        <dbReference type="EMBL" id="KIM52158.1"/>
    </source>
</evidence>
<dbReference type="AlphaFoldDB" id="A0A0C2YR05"/>
<dbReference type="InterPro" id="IPR029058">
    <property type="entry name" value="AB_hydrolase_fold"/>
</dbReference>
<dbReference type="Pfam" id="PF07859">
    <property type="entry name" value="Abhydrolase_3"/>
    <property type="match status" value="1"/>
</dbReference>
<dbReference type="EMBL" id="KN822221">
    <property type="protein sequence ID" value="KIM52158.1"/>
    <property type="molecule type" value="Genomic_DNA"/>
</dbReference>